<evidence type="ECO:0000313" key="14">
    <source>
        <dbReference type="Proteomes" id="UP000030004"/>
    </source>
</evidence>
<dbReference type="eggNOG" id="COG1249">
    <property type="taxonomic scope" value="Bacteria"/>
</dbReference>
<feature type="domain" description="FAD/NAD(P)-binding" evidence="12">
    <location>
        <begin position="9"/>
        <end position="320"/>
    </location>
</feature>
<proteinExistence type="inferred from homology"/>
<keyword evidence="3 8" id="KW-0274">FAD</keyword>
<dbReference type="SUPFAM" id="SSF51905">
    <property type="entry name" value="FAD/NAD(P)-binding domain"/>
    <property type="match status" value="1"/>
</dbReference>
<feature type="binding site" evidence="8">
    <location>
        <begin position="179"/>
        <end position="186"/>
    </location>
    <ligand>
        <name>NAD(+)</name>
        <dbReference type="ChEBI" id="CHEBI:57540"/>
    </ligand>
</feature>
<dbReference type="Gene3D" id="3.50.50.60">
    <property type="entry name" value="FAD/NAD(P)-binding domain"/>
    <property type="match status" value="2"/>
</dbReference>
<dbReference type="RefSeq" id="WP_043752313.1">
    <property type="nucleotide sequence ID" value="NZ_AQQX01000010.1"/>
</dbReference>
<dbReference type="PANTHER" id="PTHR43014">
    <property type="entry name" value="MERCURIC REDUCTASE"/>
    <property type="match status" value="1"/>
</dbReference>
<feature type="binding site" evidence="8">
    <location>
        <position position="54"/>
    </location>
    <ligand>
        <name>FAD</name>
        <dbReference type="ChEBI" id="CHEBI:57692"/>
    </ligand>
</feature>
<dbReference type="PROSITE" id="PS00076">
    <property type="entry name" value="PYRIDINE_REDOX_1"/>
    <property type="match status" value="1"/>
</dbReference>
<feature type="domain" description="Pyridine nucleotide-disulphide oxidoreductase dimerisation" evidence="11">
    <location>
        <begin position="341"/>
        <end position="475"/>
    </location>
</feature>
<feature type="binding site" evidence="8">
    <location>
        <position position="305"/>
    </location>
    <ligand>
        <name>NAD(+)</name>
        <dbReference type="ChEBI" id="CHEBI:57540"/>
    </ligand>
</feature>
<dbReference type="AlphaFoldDB" id="A0A0A0EE36"/>
<protein>
    <submittedName>
        <fullName evidence="13">Dihydrolipoamide dehydrogenase</fullName>
    </submittedName>
</protein>
<dbReference type="STRING" id="1461694.ATO9_17675"/>
<dbReference type="GO" id="GO:0050660">
    <property type="term" value="F:flavin adenine dinucleotide binding"/>
    <property type="evidence" value="ECO:0007669"/>
    <property type="project" value="TreeGrafter"/>
</dbReference>
<dbReference type="PRINTS" id="PR00368">
    <property type="entry name" value="FADPNR"/>
</dbReference>
<dbReference type="InterPro" id="IPR012999">
    <property type="entry name" value="Pyr_OxRdtase_I_AS"/>
</dbReference>
<keyword evidence="7 10" id="KW-0676">Redox-active center</keyword>
<organism evidence="13 14">
    <name type="scientific">Pseudooceanicola atlanticus</name>
    <dbReference type="NCBI Taxonomy" id="1461694"/>
    <lineage>
        <taxon>Bacteria</taxon>
        <taxon>Pseudomonadati</taxon>
        <taxon>Pseudomonadota</taxon>
        <taxon>Alphaproteobacteria</taxon>
        <taxon>Rhodobacterales</taxon>
        <taxon>Paracoccaceae</taxon>
        <taxon>Pseudooceanicola</taxon>
    </lineage>
</organism>
<sequence>MTPKPTRSDLIVIGAGAAGLSVASGAVQMGASVTLIEAGEMGGDCLNHGCVPSKALIAAAARAHQMRDAGRFGITPVEPQVDFPAVMDHVRSVIAGIAPHDSQERFAGLGVRVLRAHARFVGPRLIEVAGERLTARRIVIATGSRPFVPPIPGLDTVEYLTNETIFGLDALPGHLAILGGGPIGAELAQAFRRLGAEVTLIDSGTILSREDPQAVALVREAMKREGVAIREDTRIASVEGGAGPIRLHPETGEVIEATHLLVATGRTAGVDGLGLEAAGIRADARGIETDARLRTSDRHVYAIGDVVADAPSFTHVAGYHAGIVIRQAMLGLPARADHSRIPRVTYTSPELAQLGPTEAEARSARRKGGQSVAVAMAEGGAAGADPAATTDTRTDVIPTSYLRYTDNDRARTEKATEGFVKLLIRKGKPHGVTIVGPQAGDLLAPWVQAMASGTRLTVISGLVLPYPTLPELGKRAAGAYLSPKLFDNPWVERVVRLIQRVLP</sequence>
<dbReference type="Gene3D" id="3.30.390.30">
    <property type="match status" value="1"/>
</dbReference>
<feature type="binding site" evidence="8">
    <location>
        <begin position="142"/>
        <end position="144"/>
    </location>
    <ligand>
        <name>FAD</name>
        <dbReference type="ChEBI" id="CHEBI:57692"/>
    </ligand>
</feature>
<evidence type="ECO:0000256" key="2">
    <source>
        <dbReference type="ARBA" id="ARBA00022630"/>
    </source>
</evidence>
<gene>
    <name evidence="13" type="ORF">ATO9_17675</name>
</gene>
<evidence type="ECO:0000256" key="6">
    <source>
        <dbReference type="ARBA" id="ARBA00023157"/>
    </source>
</evidence>
<comment type="similarity">
    <text evidence="1 10">Belongs to the class-I pyridine nucleotide-disulfide oxidoreductase family.</text>
</comment>
<dbReference type="GO" id="GO:0003955">
    <property type="term" value="F:NAD(P)H dehydrogenase (quinone) activity"/>
    <property type="evidence" value="ECO:0007669"/>
    <property type="project" value="TreeGrafter"/>
</dbReference>
<evidence type="ECO:0000259" key="11">
    <source>
        <dbReference type="Pfam" id="PF02852"/>
    </source>
</evidence>
<dbReference type="InterPro" id="IPR036188">
    <property type="entry name" value="FAD/NAD-bd_sf"/>
</dbReference>
<dbReference type="Proteomes" id="UP000030004">
    <property type="component" value="Unassembled WGS sequence"/>
</dbReference>
<evidence type="ECO:0000256" key="4">
    <source>
        <dbReference type="ARBA" id="ARBA00022857"/>
    </source>
</evidence>
<evidence type="ECO:0000256" key="8">
    <source>
        <dbReference type="PIRSR" id="PIRSR000350-3"/>
    </source>
</evidence>
<dbReference type="OrthoDB" id="9776382at2"/>
<keyword evidence="6" id="KW-1015">Disulfide bond</keyword>
<evidence type="ECO:0000256" key="3">
    <source>
        <dbReference type="ARBA" id="ARBA00022827"/>
    </source>
</evidence>
<dbReference type="InterPro" id="IPR001100">
    <property type="entry name" value="Pyr_nuc-diS_OxRdtase"/>
</dbReference>
<evidence type="ECO:0000256" key="7">
    <source>
        <dbReference type="ARBA" id="ARBA00023284"/>
    </source>
</evidence>
<dbReference type="PRINTS" id="PR00411">
    <property type="entry name" value="PNDRDTASEI"/>
</dbReference>
<dbReference type="PANTHER" id="PTHR43014:SF2">
    <property type="entry name" value="MERCURIC REDUCTASE"/>
    <property type="match status" value="1"/>
</dbReference>
<reference evidence="13 14" key="1">
    <citation type="journal article" date="2015" name="Antonie Van Leeuwenhoek">
        <title>Pseudooceanicola atlanticus gen. nov. sp. nov., isolated from surface seawater of the Atlantic Ocean and reclassification of Oceanicola batsensis, Oceanicola marinus, Oceanicola nitratireducens, Oceanicola nanhaiensis, Oceanicola antarcticus and Oceanicola flagellatus, as Pseudooceanicola batsensis comb. nov., Pseudooceanicola marinus comb. nov., Pseudooceanicola nitratireducens comb. nov., Pseudooceanicola nanhaiensis comb. nov., Pseudooceanicola antarcticus comb. nov., and Pseudooceanicola flagellatus comb. nov.</title>
        <authorList>
            <person name="Lai Q."/>
            <person name="Li G."/>
            <person name="Liu X."/>
            <person name="Du Y."/>
            <person name="Sun F."/>
            <person name="Shao Z."/>
        </authorList>
    </citation>
    <scope>NUCLEOTIDE SEQUENCE [LARGE SCALE GENOMIC DNA]</scope>
    <source>
        <strain evidence="13 14">22II-s11g</strain>
    </source>
</reference>
<dbReference type="InterPro" id="IPR023753">
    <property type="entry name" value="FAD/NAD-binding_dom"/>
</dbReference>
<evidence type="ECO:0000256" key="9">
    <source>
        <dbReference type="PIRSR" id="PIRSR000350-4"/>
    </source>
</evidence>
<name>A0A0A0EE36_9RHOB</name>
<dbReference type="Pfam" id="PF02852">
    <property type="entry name" value="Pyr_redox_dim"/>
    <property type="match status" value="1"/>
</dbReference>
<feature type="disulfide bond" description="Redox-active" evidence="9">
    <location>
        <begin position="45"/>
        <end position="50"/>
    </location>
</feature>
<comment type="caution">
    <text evidence="13">The sequence shown here is derived from an EMBL/GenBank/DDBJ whole genome shotgun (WGS) entry which is preliminary data.</text>
</comment>
<keyword evidence="2 10" id="KW-0285">Flavoprotein</keyword>
<dbReference type="PIRSF" id="PIRSF000350">
    <property type="entry name" value="Mercury_reductase_MerA"/>
    <property type="match status" value="1"/>
</dbReference>
<dbReference type="SUPFAM" id="SSF55424">
    <property type="entry name" value="FAD/NAD-linked reductases, dimerisation (C-terminal) domain"/>
    <property type="match status" value="1"/>
</dbReference>
<evidence type="ECO:0000259" key="12">
    <source>
        <dbReference type="Pfam" id="PF07992"/>
    </source>
</evidence>
<evidence type="ECO:0000256" key="1">
    <source>
        <dbReference type="ARBA" id="ARBA00007532"/>
    </source>
</evidence>
<dbReference type="InterPro" id="IPR004099">
    <property type="entry name" value="Pyr_nucl-diS_OxRdtase_dimer"/>
</dbReference>
<dbReference type="InterPro" id="IPR016156">
    <property type="entry name" value="FAD/NAD-linked_Rdtase_dimer_sf"/>
</dbReference>
<keyword evidence="8" id="KW-0520">NAD</keyword>
<keyword evidence="5 10" id="KW-0560">Oxidoreductase</keyword>
<accession>A0A0A0EE36</accession>
<evidence type="ECO:0000256" key="5">
    <source>
        <dbReference type="ARBA" id="ARBA00023002"/>
    </source>
</evidence>
<dbReference type="Pfam" id="PF07992">
    <property type="entry name" value="Pyr_redox_2"/>
    <property type="match status" value="1"/>
</dbReference>
<keyword evidence="14" id="KW-1185">Reference proteome</keyword>
<evidence type="ECO:0000256" key="10">
    <source>
        <dbReference type="RuleBase" id="RU003691"/>
    </source>
</evidence>
<evidence type="ECO:0000313" key="13">
    <source>
        <dbReference type="EMBL" id="KGM47457.1"/>
    </source>
</evidence>
<dbReference type="GO" id="GO:0016668">
    <property type="term" value="F:oxidoreductase activity, acting on a sulfur group of donors, NAD(P) as acceptor"/>
    <property type="evidence" value="ECO:0007669"/>
    <property type="project" value="InterPro"/>
</dbReference>
<keyword evidence="4" id="KW-0521">NADP</keyword>
<comment type="cofactor">
    <cofactor evidence="8">
        <name>FAD</name>
        <dbReference type="ChEBI" id="CHEBI:57692"/>
    </cofactor>
    <text evidence="8">Binds 1 FAD per subunit.</text>
</comment>
<feature type="binding site" evidence="8">
    <location>
        <position position="265"/>
    </location>
    <ligand>
        <name>NAD(+)</name>
        <dbReference type="ChEBI" id="CHEBI:57540"/>
    </ligand>
</feature>
<dbReference type="EMBL" id="AQQX01000010">
    <property type="protein sequence ID" value="KGM47457.1"/>
    <property type="molecule type" value="Genomic_DNA"/>
</dbReference>
<keyword evidence="8" id="KW-0547">Nucleotide-binding</keyword>